<organism evidence="1 2">
    <name type="scientific">Candidatus Azambacteria bacterium GW2011_GWE2_46_45</name>
    <dbReference type="NCBI Taxonomy" id="1618625"/>
    <lineage>
        <taxon>Bacteria</taxon>
        <taxon>Candidatus Azamiibacteriota</taxon>
    </lineage>
</organism>
<dbReference type="AlphaFoldDB" id="A0A0G1T1W0"/>
<comment type="caution">
    <text evidence="1">The sequence shown here is derived from an EMBL/GenBank/DDBJ whole genome shotgun (WGS) entry which is preliminary data.</text>
</comment>
<name>A0A0G1T1W0_9BACT</name>
<gene>
    <name evidence="1" type="ORF">UX55_C0036G0001</name>
</gene>
<sequence length="84" mass="9462">GIPIRIGTDNIADMYIPTSSGNVLYEMLVLADTLRFYDVEVLAKWASGTPLNESDLDRIRRHLAEDVKACKQANPEYQFCLSLD</sequence>
<feature type="non-terminal residue" evidence="1">
    <location>
        <position position="1"/>
    </location>
</feature>
<dbReference type="Proteomes" id="UP000034202">
    <property type="component" value="Unassembled WGS sequence"/>
</dbReference>
<evidence type="ECO:0000313" key="1">
    <source>
        <dbReference type="EMBL" id="KKU39445.1"/>
    </source>
</evidence>
<accession>A0A0G1T1W0</accession>
<reference evidence="1 2" key="1">
    <citation type="journal article" date="2015" name="Nature">
        <title>rRNA introns, odd ribosomes, and small enigmatic genomes across a large radiation of phyla.</title>
        <authorList>
            <person name="Brown C.T."/>
            <person name="Hug L.A."/>
            <person name="Thomas B.C."/>
            <person name="Sharon I."/>
            <person name="Castelle C.J."/>
            <person name="Singh A."/>
            <person name="Wilkins M.J."/>
            <person name="Williams K.H."/>
            <person name="Banfield J.F."/>
        </authorList>
    </citation>
    <scope>NUCLEOTIDE SEQUENCE [LARGE SCALE GENOMIC DNA]</scope>
</reference>
<protein>
    <submittedName>
        <fullName evidence="1">Uncharacterized protein</fullName>
    </submittedName>
</protein>
<evidence type="ECO:0000313" key="2">
    <source>
        <dbReference type="Proteomes" id="UP000034202"/>
    </source>
</evidence>
<dbReference type="EMBL" id="LCMQ01000036">
    <property type="protein sequence ID" value="KKU39445.1"/>
    <property type="molecule type" value="Genomic_DNA"/>
</dbReference>
<proteinExistence type="predicted"/>